<evidence type="ECO:0000313" key="8">
    <source>
        <dbReference type="EMBL" id="TPX55008.1"/>
    </source>
</evidence>
<comment type="subcellular location">
    <subcellularLocation>
        <location evidence="1">Mitochondrion</location>
    </subcellularLocation>
</comment>
<comment type="similarity">
    <text evidence="2">Belongs to the bacterial ribosomal protein bL33 family.</text>
</comment>
<feature type="compositionally biased region" description="Polar residues" evidence="7">
    <location>
        <begin position="228"/>
        <end position="244"/>
    </location>
</feature>
<keyword evidence="4" id="KW-0496">Mitochondrion</keyword>
<sequence length="818" mass="89137">MAKGAKSRTVLVRLVSTAGTGFGYTTVRRRALPKLQLKKFDPIVNQHVLFVEGKLNMRAWAYSIEQFNSDFHVTGLLAAPSVLSNKSTACLELSHTHTHTQRILPLGTDSHATGPSERIPDMDDDIFGQAQDAANATTSKHPPTPTPTDIHHHHHDEDDPFGISQSHATHSHAHAHAHLQPPPPSAALPSSSSSSSSSSQPVQSSQADATPQRPHQMHHYLQAHPDNNRPQPVSNARPAQSGTPQQQALLAQMHALQAQLLQRQQQQQQQHQASQAAGAPGGSGPQNPQLAGLQAQLLAQKALQNEHQPQALYQNQTTTEPRQQVQDQQLKLRQMHQHLPMTITTNYSAPSSPSSNSPQSATSGSGISIAKPEKFKEELAKLPPDKQATFMQLAHQFKSGQITPDAFKKAADELIYEMRAAAATSSLQAQGQTLKRPSLPSIPVPNSTVAAKKPKFEQHIPSVRPAALPYTQSQYNQSSQQQRMPVPMGQFQLPQRVASSSSLADEARARISVADRSKAQLDQELDATHAAGIEEEEEEQRLRSDMVLSEGSGPGHPRPGEDRIRNQAFMGVQALRGIVQDISSRNKVMKVDADYLAWLGLATEARSGSRTYMEDGGSRPLEVVVIDEPQRLLLKATKDERQKEMAEREQRGTGPNGDGTGVVQDADLQDGASAGKKKKDKGMKRKDYTDEYVATQQKGTLAKTLGFNKFSWMQTGSDHSGAPATVTAVPVKPPALATPPLPPSKSGQHMPDELAGAMRDVGDVPKDSKGVRLYKYFPINERRLIRLRDGLLILETEGARGVRNVVQKWSVRAGVGKT</sequence>
<accession>A0A507DVM9</accession>
<proteinExistence type="inferred from homology"/>
<evidence type="ECO:0000256" key="5">
    <source>
        <dbReference type="ARBA" id="ARBA00023274"/>
    </source>
</evidence>
<protein>
    <recommendedName>
        <fullName evidence="6">Large ribosomal subunit protein bL33m</fullName>
    </recommendedName>
</protein>
<keyword evidence="5" id="KW-0687">Ribonucleoprotein</keyword>
<feature type="compositionally biased region" description="Low complexity" evidence="7">
    <location>
        <begin position="260"/>
        <end position="277"/>
    </location>
</feature>
<dbReference type="GO" id="GO:0006412">
    <property type="term" value="P:translation"/>
    <property type="evidence" value="ECO:0007669"/>
    <property type="project" value="InterPro"/>
</dbReference>
<feature type="region of interest" description="Disordered" evidence="7">
    <location>
        <begin position="344"/>
        <end position="367"/>
    </location>
</feature>
<dbReference type="PANTHER" id="PTHR47037:SF1">
    <property type="entry name" value="LARGE RIBOSOMAL SUBUNIT PROTEIN BL33M"/>
    <property type="match status" value="1"/>
</dbReference>
<dbReference type="EMBL" id="QEAN01000001">
    <property type="protein sequence ID" value="TPX55008.1"/>
    <property type="molecule type" value="Genomic_DNA"/>
</dbReference>
<feature type="region of interest" description="Disordered" evidence="7">
    <location>
        <begin position="529"/>
        <end position="563"/>
    </location>
</feature>
<evidence type="ECO:0000256" key="2">
    <source>
        <dbReference type="ARBA" id="ARBA00007596"/>
    </source>
</evidence>
<dbReference type="AlphaFoldDB" id="A0A507DVM9"/>
<comment type="caution">
    <text evidence="8">The sequence shown here is derived from an EMBL/GenBank/DDBJ whole genome shotgun (WGS) entry which is preliminary data.</text>
</comment>
<evidence type="ECO:0000256" key="6">
    <source>
        <dbReference type="ARBA" id="ARBA00035275"/>
    </source>
</evidence>
<keyword evidence="3" id="KW-0689">Ribosomal protein</keyword>
<dbReference type="VEuPathDB" id="FungiDB:SeMB42_g00043"/>
<feature type="region of interest" description="Disordered" evidence="7">
    <location>
        <begin position="639"/>
        <end position="685"/>
    </location>
</feature>
<dbReference type="Pfam" id="PF00471">
    <property type="entry name" value="Ribosomal_L33"/>
    <property type="match status" value="1"/>
</dbReference>
<feature type="compositionally biased region" description="Low complexity" evidence="7">
    <location>
        <begin position="344"/>
        <end position="366"/>
    </location>
</feature>
<dbReference type="Gene3D" id="2.20.28.120">
    <property type="entry name" value="Ribosomal protein L33"/>
    <property type="match status" value="1"/>
</dbReference>
<dbReference type="PANTHER" id="PTHR47037">
    <property type="entry name" value="39S RIBOSOMAL PROTEIN L33, MITOCHONDRIAL"/>
    <property type="match status" value="1"/>
</dbReference>
<dbReference type="GO" id="GO:1990904">
    <property type="term" value="C:ribonucleoprotein complex"/>
    <property type="evidence" value="ECO:0007669"/>
    <property type="project" value="UniProtKB-KW"/>
</dbReference>
<reference evidence="8 9" key="1">
    <citation type="journal article" date="2019" name="Sci. Rep.">
        <title>Comparative genomics of chytrid fungi reveal insights into the obligate biotrophic and pathogenic lifestyle of Synchytrium endobioticum.</title>
        <authorList>
            <person name="van de Vossenberg B.T.L.H."/>
            <person name="Warris S."/>
            <person name="Nguyen H.D.T."/>
            <person name="van Gent-Pelzer M.P.E."/>
            <person name="Joly D.L."/>
            <person name="van de Geest H.C."/>
            <person name="Bonants P.J.M."/>
            <person name="Smith D.S."/>
            <person name="Levesque C.A."/>
            <person name="van der Lee T.A.J."/>
        </authorList>
    </citation>
    <scope>NUCLEOTIDE SEQUENCE [LARGE SCALE GENOMIC DNA]</scope>
    <source>
        <strain evidence="8 9">MB42</strain>
    </source>
</reference>
<dbReference type="InterPro" id="IPR001705">
    <property type="entry name" value="Ribosomal_bL33"/>
</dbReference>
<dbReference type="STRING" id="286115.A0A507DVM9"/>
<dbReference type="NCBIfam" id="TIGR01023">
    <property type="entry name" value="rpmG_bact"/>
    <property type="match status" value="1"/>
</dbReference>
<gene>
    <name evidence="8" type="ORF">SeMB42_g00043</name>
</gene>
<dbReference type="GO" id="GO:0005840">
    <property type="term" value="C:ribosome"/>
    <property type="evidence" value="ECO:0007669"/>
    <property type="project" value="UniProtKB-KW"/>
</dbReference>
<dbReference type="GO" id="GO:0003735">
    <property type="term" value="F:structural constituent of ribosome"/>
    <property type="evidence" value="ECO:0007669"/>
    <property type="project" value="InterPro"/>
</dbReference>
<evidence type="ECO:0000256" key="7">
    <source>
        <dbReference type="SAM" id="MobiDB-lite"/>
    </source>
</evidence>
<dbReference type="InterPro" id="IPR011332">
    <property type="entry name" value="Ribosomal_zn-bd"/>
</dbReference>
<keyword evidence="9" id="KW-1185">Reference proteome</keyword>
<feature type="compositionally biased region" description="Polar residues" evidence="7">
    <location>
        <begin position="132"/>
        <end position="141"/>
    </location>
</feature>
<feature type="compositionally biased region" description="Basic and acidic residues" evidence="7">
    <location>
        <begin position="639"/>
        <end position="651"/>
    </location>
</feature>
<evidence type="ECO:0000313" key="9">
    <source>
        <dbReference type="Proteomes" id="UP000317494"/>
    </source>
</evidence>
<dbReference type="InterPro" id="IPR052008">
    <property type="entry name" value="Mitoribosomal_protein_bL33"/>
</dbReference>
<feature type="compositionally biased region" description="Basic residues" evidence="7">
    <location>
        <begin position="675"/>
        <end position="684"/>
    </location>
</feature>
<organism evidence="8 9">
    <name type="scientific">Synchytrium endobioticum</name>
    <dbReference type="NCBI Taxonomy" id="286115"/>
    <lineage>
        <taxon>Eukaryota</taxon>
        <taxon>Fungi</taxon>
        <taxon>Fungi incertae sedis</taxon>
        <taxon>Chytridiomycota</taxon>
        <taxon>Chytridiomycota incertae sedis</taxon>
        <taxon>Chytridiomycetes</taxon>
        <taxon>Synchytriales</taxon>
        <taxon>Synchytriaceae</taxon>
        <taxon>Synchytrium</taxon>
    </lineage>
</organism>
<evidence type="ECO:0000256" key="3">
    <source>
        <dbReference type="ARBA" id="ARBA00022980"/>
    </source>
</evidence>
<dbReference type="GO" id="GO:0005739">
    <property type="term" value="C:mitochondrion"/>
    <property type="evidence" value="ECO:0007669"/>
    <property type="project" value="UniProtKB-SubCell"/>
</dbReference>
<feature type="compositionally biased region" description="Low complexity" evidence="7">
    <location>
        <begin position="187"/>
        <end position="207"/>
    </location>
</feature>
<dbReference type="InterPro" id="IPR038584">
    <property type="entry name" value="Ribosomal_bL33_sf"/>
</dbReference>
<feature type="region of interest" description="Disordered" evidence="7">
    <location>
        <begin position="260"/>
        <end position="289"/>
    </location>
</feature>
<name>A0A507DVM9_9FUNG</name>
<evidence type="ECO:0000256" key="4">
    <source>
        <dbReference type="ARBA" id="ARBA00023128"/>
    </source>
</evidence>
<dbReference type="Proteomes" id="UP000317494">
    <property type="component" value="Unassembled WGS sequence"/>
</dbReference>
<evidence type="ECO:0000256" key="1">
    <source>
        <dbReference type="ARBA" id="ARBA00004173"/>
    </source>
</evidence>
<dbReference type="SUPFAM" id="SSF57829">
    <property type="entry name" value="Zn-binding ribosomal proteins"/>
    <property type="match status" value="1"/>
</dbReference>
<feature type="region of interest" description="Disordered" evidence="7">
    <location>
        <begin position="98"/>
        <end position="245"/>
    </location>
</feature>